<keyword evidence="2" id="KW-1134">Transmembrane beta strand</keyword>
<comment type="subcellular location">
    <subcellularLocation>
        <location evidence="2">Cell membrane</location>
        <topology evidence="2">Lipid-anchor</topology>
    </subcellularLocation>
</comment>
<dbReference type="OrthoDB" id="9770517at2"/>
<evidence type="ECO:0000313" key="3">
    <source>
        <dbReference type="EMBL" id="AMO94590.1"/>
    </source>
</evidence>
<feature type="signal peptide" evidence="2">
    <location>
        <begin position="1"/>
        <end position="23"/>
    </location>
</feature>
<dbReference type="InterPro" id="IPR010131">
    <property type="entry name" value="MdtP/NodT-like"/>
</dbReference>
<protein>
    <submittedName>
        <fullName evidence="3">Efflux transporter, outer membrane factor (OMF) lipo, NodT family protein</fullName>
    </submittedName>
</protein>
<dbReference type="Gene3D" id="2.20.200.10">
    <property type="entry name" value="Outer membrane efflux proteins (OEP)"/>
    <property type="match status" value="1"/>
</dbReference>
<dbReference type="Gene3D" id="1.20.1600.10">
    <property type="entry name" value="Outer membrane efflux proteins (OEP)"/>
    <property type="match status" value="1"/>
</dbReference>
<dbReference type="SUPFAM" id="SSF56954">
    <property type="entry name" value="Outer membrane efflux proteins (OEP)"/>
    <property type="match status" value="1"/>
</dbReference>
<keyword evidence="2" id="KW-0812">Transmembrane</keyword>
<gene>
    <name evidence="3" type="ORF">CFter6_1895</name>
</gene>
<evidence type="ECO:0000256" key="1">
    <source>
        <dbReference type="ARBA" id="ARBA00007613"/>
    </source>
</evidence>
<evidence type="ECO:0000256" key="2">
    <source>
        <dbReference type="RuleBase" id="RU362097"/>
    </source>
</evidence>
<dbReference type="EMBL" id="CP013232">
    <property type="protein sequence ID" value="AMO94590.1"/>
    <property type="molecule type" value="Genomic_DNA"/>
</dbReference>
<dbReference type="NCBIfam" id="TIGR01845">
    <property type="entry name" value="outer_NodT"/>
    <property type="match status" value="1"/>
</dbReference>
<dbReference type="Pfam" id="PF02321">
    <property type="entry name" value="OEP"/>
    <property type="match status" value="2"/>
</dbReference>
<keyword evidence="2" id="KW-0472">Membrane</keyword>
<evidence type="ECO:0000313" key="4">
    <source>
        <dbReference type="Proteomes" id="UP000072421"/>
    </source>
</evidence>
<dbReference type="GO" id="GO:0005886">
    <property type="term" value="C:plasma membrane"/>
    <property type="evidence" value="ECO:0007669"/>
    <property type="project" value="UniProtKB-SubCell"/>
</dbReference>
<proteinExistence type="inferred from homology"/>
<feature type="chain" id="PRO_5007229781" evidence="2">
    <location>
        <begin position="24"/>
        <end position="509"/>
    </location>
</feature>
<organism evidence="3">
    <name type="scientific">Collimonas fungivorans</name>
    <dbReference type="NCBI Taxonomy" id="158899"/>
    <lineage>
        <taxon>Bacteria</taxon>
        <taxon>Pseudomonadati</taxon>
        <taxon>Pseudomonadota</taxon>
        <taxon>Betaproteobacteria</taxon>
        <taxon>Burkholderiales</taxon>
        <taxon>Oxalobacteraceae</taxon>
        <taxon>Collimonas</taxon>
    </lineage>
</organism>
<comment type="similarity">
    <text evidence="1 2">Belongs to the outer membrane factor (OMF) (TC 1.B.17) family.</text>
</comment>
<sequence>MNTIQFKLKTPALAVLLALAGCAAGPDFKQPDAPQVQGYAGQPLPEKTSSAATLGGDAQQFVAGMDIPAQWWTLFNSPALNAVIEEAIKASPDLQSAQAALRAAQELVSAQQGAFLPSVNAGLAPTRQKQPVSAGQGTSPFNLHTAQISVSYTFDAFGGNRRQVEGLQAQAEQQRFLLEAAYLTLASNVVEAAVQEAGLRAQIAATQEVLKVQGQLLELLQRQYALGDVAQADVLTQQAALAQTKASLPPLQKSLAQQRSRLTALAGRFPSEELEQTFDLAGLELPQKLPVSLPSSLVRQRPDVRSAEAQLHAASAAVGVATANMLPQVTLSANIGSAAAEMGNLFTSGTGLWGLVGGLAQPLFAGGALLHKKRASEALLEQAAAQYKSTVILAFQNVADSLRALQYDADALRAQDAAERAAARSLEISRKSVQLGEAGPQTLLAAQGTYQQAVISLAQAQAARFVDTAALFQALGGAGGIAARLWLRPSGRRICIGSCRHGSLVRKHS</sequence>
<name>A0A127P9U6_9BURK</name>
<keyword evidence="2" id="KW-0449">Lipoprotein</keyword>
<keyword evidence="2" id="KW-0732">Signal</keyword>
<dbReference type="PANTHER" id="PTHR30203">
    <property type="entry name" value="OUTER MEMBRANE CATION EFFLUX PROTEIN"/>
    <property type="match status" value="1"/>
</dbReference>
<dbReference type="PROSITE" id="PS51257">
    <property type="entry name" value="PROKAR_LIPOPROTEIN"/>
    <property type="match status" value="1"/>
</dbReference>
<dbReference type="InterPro" id="IPR003423">
    <property type="entry name" value="OMP_efflux"/>
</dbReference>
<dbReference type="PATRIC" id="fig|158899.10.peg.1899"/>
<keyword evidence="2" id="KW-0564">Palmitate</keyword>
<dbReference type="AlphaFoldDB" id="A0A127P9U6"/>
<reference evidence="3 4" key="1">
    <citation type="submission" date="2015-11" db="EMBL/GenBank/DDBJ databases">
        <title>Exploring the genomic traits of fungus-feeding bacterial genus Collimonas.</title>
        <authorList>
            <person name="Song C."/>
            <person name="Schmidt R."/>
            <person name="de Jager V."/>
            <person name="Krzyzanowska D."/>
            <person name="Jongedijk E."/>
            <person name="Cankar K."/>
            <person name="Beekwilder J."/>
            <person name="van Veen A."/>
            <person name="de Boer W."/>
            <person name="van Veen J.A."/>
            <person name="Garbeva P."/>
        </authorList>
    </citation>
    <scope>NUCLEOTIDE SEQUENCE [LARGE SCALE GENOMIC DNA]</scope>
    <source>
        <strain evidence="3 4">Ter6</strain>
    </source>
</reference>
<dbReference type="PANTHER" id="PTHR30203:SF33">
    <property type="entry name" value="BLR4455 PROTEIN"/>
    <property type="match status" value="1"/>
</dbReference>
<accession>A0A127P9U6</accession>
<dbReference type="RefSeq" id="WP_082814670.1">
    <property type="nucleotide sequence ID" value="NZ_CP013232.1"/>
</dbReference>
<dbReference type="Proteomes" id="UP000072421">
    <property type="component" value="Chromosome"/>
</dbReference>
<dbReference type="GO" id="GO:0015562">
    <property type="term" value="F:efflux transmembrane transporter activity"/>
    <property type="evidence" value="ECO:0007669"/>
    <property type="project" value="InterPro"/>
</dbReference>